<dbReference type="SUPFAM" id="SSF47188">
    <property type="entry name" value="Hemerythrin-like"/>
    <property type="match status" value="1"/>
</dbReference>
<evidence type="ECO:0000256" key="2">
    <source>
        <dbReference type="ARBA" id="ARBA00022723"/>
    </source>
</evidence>
<dbReference type="CDD" id="cd12107">
    <property type="entry name" value="Hemerythrin"/>
    <property type="match status" value="1"/>
</dbReference>
<dbReference type="GO" id="GO:0046872">
    <property type="term" value="F:metal ion binding"/>
    <property type="evidence" value="ECO:0007669"/>
    <property type="project" value="UniProtKB-KW"/>
</dbReference>
<reference evidence="5" key="1">
    <citation type="submission" date="2021-02" db="EMBL/GenBank/DDBJ databases">
        <authorList>
            <person name="Dougan E. K."/>
            <person name="Rhodes N."/>
            <person name="Thang M."/>
            <person name="Chan C."/>
        </authorList>
    </citation>
    <scope>NUCLEOTIDE SEQUENCE</scope>
</reference>
<dbReference type="EMBL" id="CAJNIZ010047959">
    <property type="protein sequence ID" value="CAE7779114.1"/>
    <property type="molecule type" value="Genomic_DNA"/>
</dbReference>
<dbReference type="PANTHER" id="PTHR37164:SF1">
    <property type="entry name" value="BACTERIOHEMERYTHRIN"/>
    <property type="match status" value="1"/>
</dbReference>
<comment type="similarity">
    <text evidence="1">Belongs to the hemerythrin family.</text>
</comment>
<organism evidence="5 6">
    <name type="scientific">Symbiodinium pilosum</name>
    <name type="common">Dinoflagellate</name>
    <dbReference type="NCBI Taxonomy" id="2952"/>
    <lineage>
        <taxon>Eukaryota</taxon>
        <taxon>Sar</taxon>
        <taxon>Alveolata</taxon>
        <taxon>Dinophyceae</taxon>
        <taxon>Suessiales</taxon>
        <taxon>Symbiodiniaceae</taxon>
        <taxon>Symbiodinium</taxon>
    </lineage>
</organism>
<accession>A0A812YF61</accession>
<dbReference type="Proteomes" id="UP000649617">
    <property type="component" value="Unassembled WGS sequence"/>
</dbReference>
<evidence type="ECO:0000256" key="1">
    <source>
        <dbReference type="ARBA" id="ARBA00010587"/>
    </source>
</evidence>
<evidence type="ECO:0000313" key="6">
    <source>
        <dbReference type="Proteomes" id="UP000649617"/>
    </source>
</evidence>
<comment type="caution">
    <text evidence="5">The sequence shown here is derived from an EMBL/GenBank/DDBJ whole genome shotgun (WGS) entry which is preliminary data.</text>
</comment>
<protein>
    <submittedName>
        <fullName evidence="5">Nfa1 protein</fullName>
    </submittedName>
</protein>
<name>A0A812YF61_SYMPI</name>
<evidence type="ECO:0000313" key="5">
    <source>
        <dbReference type="EMBL" id="CAE7779114.1"/>
    </source>
</evidence>
<dbReference type="Gene3D" id="1.20.120.50">
    <property type="entry name" value="Hemerythrin-like"/>
    <property type="match status" value="1"/>
</dbReference>
<dbReference type="AlphaFoldDB" id="A0A812YF61"/>
<dbReference type="InterPro" id="IPR050669">
    <property type="entry name" value="Hemerythrin"/>
</dbReference>
<keyword evidence="2" id="KW-0479">Metal-binding</keyword>
<evidence type="ECO:0000259" key="4">
    <source>
        <dbReference type="Pfam" id="PF01814"/>
    </source>
</evidence>
<sequence>MVRENIPSVNIPEMDEQHQELFSAVTALKDSANCVEELGQIIDAVDAHFKAEEALFEKYQIPNVITHRSEHMKFLATLQKKHAELSTKDEAKEDLSTDLEQLVKSSVKWLKIHTNAYDAPQYGTFFKDGEYIGN</sequence>
<dbReference type="PANTHER" id="PTHR37164">
    <property type="entry name" value="BACTERIOHEMERYTHRIN"/>
    <property type="match status" value="1"/>
</dbReference>
<dbReference type="NCBIfam" id="TIGR02481">
    <property type="entry name" value="hemeryth_dom"/>
    <property type="match status" value="1"/>
</dbReference>
<feature type="domain" description="Hemerythrin-like" evidence="4">
    <location>
        <begin position="11"/>
        <end position="113"/>
    </location>
</feature>
<dbReference type="OrthoDB" id="409335at2759"/>
<dbReference type="Pfam" id="PF01814">
    <property type="entry name" value="Hemerythrin"/>
    <property type="match status" value="1"/>
</dbReference>
<keyword evidence="6" id="KW-1185">Reference proteome</keyword>
<gene>
    <name evidence="5" type="primary">nfa1</name>
    <name evidence="5" type="ORF">SPIL2461_LOCUS23116</name>
</gene>
<proteinExistence type="inferred from homology"/>
<dbReference type="InterPro" id="IPR012827">
    <property type="entry name" value="Hemerythrin_metal-bd"/>
</dbReference>
<evidence type="ECO:0000256" key="3">
    <source>
        <dbReference type="ARBA" id="ARBA00023004"/>
    </source>
</evidence>
<keyword evidence="3" id="KW-0408">Iron</keyword>
<dbReference type="InterPro" id="IPR012312">
    <property type="entry name" value="Hemerythrin-like"/>
</dbReference>
<dbReference type="InterPro" id="IPR035938">
    <property type="entry name" value="Hemerythrin-like_sf"/>
</dbReference>